<reference evidence="1" key="1">
    <citation type="journal article" date="2022" name="bioRxiv">
        <title>Sequencing and chromosome-scale assembly of the giantPleurodeles waltlgenome.</title>
        <authorList>
            <person name="Brown T."/>
            <person name="Elewa A."/>
            <person name="Iarovenko S."/>
            <person name="Subramanian E."/>
            <person name="Araus A.J."/>
            <person name="Petzold A."/>
            <person name="Susuki M."/>
            <person name="Suzuki K.-i.T."/>
            <person name="Hayashi T."/>
            <person name="Toyoda A."/>
            <person name="Oliveira C."/>
            <person name="Osipova E."/>
            <person name="Leigh N.D."/>
            <person name="Simon A."/>
            <person name="Yun M.H."/>
        </authorList>
    </citation>
    <scope>NUCLEOTIDE SEQUENCE</scope>
    <source>
        <strain evidence="1">20211129_DDA</strain>
        <tissue evidence="1">Liver</tissue>
    </source>
</reference>
<dbReference type="AlphaFoldDB" id="A0AAV7UZ04"/>
<gene>
    <name evidence="1" type="ORF">NDU88_003649</name>
</gene>
<proteinExistence type="predicted"/>
<evidence type="ECO:0000313" key="2">
    <source>
        <dbReference type="Proteomes" id="UP001066276"/>
    </source>
</evidence>
<name>A0AAV7UZ04_PLEWA</name>
<accession>A0AAV7UZ04</accession>
<keyword evidence="2" id="KW-1185">Reference proteome</keyword>
<evidence type="ECO:0000313" key="1">
    <source>
        <dbReference type="EMBL" id="KAJ1194360.1"/>
    </source>
</evidence>
<comment type="caution">
    <text evidence="1">The sequence shown here is derived from an EMBL/GenBank/DDBJ whole genome shotgun (WGS) entry which is preliminary data.</text>
</comment>
<dbReference type="EMBL" id="JANPWB010000004">
    <property type="protein sequence ID" value="KAJ1194360.1"/>
    <property type="molecule type" value="Genomic_DNA"/>
</dbReference>
<dbReference type="Proteomes" id="UP001066276">
    <property type="component" value="Chromosome 2_2"/>
</dbReference>
<organism evidence="1 2">
    <name type="scientific">Pleurodeles waltl</name>
    <name type="common">Iberian ribbed newt</name>
    <dbReference type="NCBI Taxonomy" id="8319"/>
    <lineage>
        <taxon>Eukaryota</taxon>
        <taxon>Metazoa</taxon>
        <taxon>Chordata</taxon>
        <taxon>Craniata</taxon>
        <taxon>Vertebrata</taxon>
        <taxon>Euteleostomi</taxon>
        <taxon>Amphibia</taxon>
        <taxon>Batrachia</taxon>
        <taxon>Caudata</taxon>
        <taxon>Salamandroidea</taxon>
        <taxon>Salamandridae</taxon>
        <taxon>Pleurodelinae</taxon>
        <taxon>Pleurodeles</taxon>
    </lineage>
</organism>
<sequence>MMPRLQNTVQRYLEQLCVCMWMSEEVELGGDPAARQASGSEAGVLVEAAWGIRRRRCFSSHCDLRGPRGSRGVLVLEEMVKGKWGLLRAQMI</sequence>
<protein>
    <submittedName>
        <fullName evidence="1">Uncharacterized protein</fullName>
    </submittedName>
</protein>